<dbReference type="InterPro" id="IPR000182">
    <property type="entry name" value="GNAT_dom"/>
</dbReference>
<organism evidence="2 3">
    <name type="scientific">Bacillus xiapuensis</name>
    <dbReference type="NCBI Taxonomy" id="2014075"/>
    <lineage>
        <taxon>Bacteria</taxon>
        <taxon>Bacillati</taxon>
        <taxon>Bacillota</taxon>
        <taxon>Bacilli</taxon>
        <taxon>Bacillales</taxon>
        <taxon>Bacillaceae</taxon>
        <taxon>Bacillus</taxon>
    </lineage>
</organism>
<gene>
    <name evidence="2" type="ORF">P4447_17655</name>
</gene>
<dbReference type="Pfam" id="PF00583">
    <property type="entry name" value="Acetyltransf_1"/>
    <property type="match status" value="1"/>
</dbReference>
<evidence type="ECO:0000313" key="2">
    <source>
        <dbReference type="EMBL" id="MED3564246.1"/>
    </source>
</evidence>
<proteinExistence type="predicted"/>
<protein>
    <submittedName>
        <fullName evidence="2">GNAT family N-acetyltransferase</fullName>
        <ecNumber evidence="2">2.3.1.-</ecNumber>
    </submittedName>
</protein>
<reference evidence="2 3" key="1">
    <citation type="submission" date="2023-03" db="EMBL/GenBank/DDBJ databases">
        <title>Bacillus Genome Sequencing.</title>
        <authorList>
            <person name="Dunlap C."/>
        </authorList>
    </citation>
    <scope>NUCLEOTIDE SEQUENCE [LARGE SCALE GENOMIC DNA]</scope>
    <source>
        <strain evidence="2 3">B-14544</strain>
    </source>
</reference>
<dbReference type="SUPFAM" id="SSF55729">
    <property type="entry name" value="Acyl-CoA N-acyltransferases (Nat)"/>
    <property type="match status" value="1"/>
</dbReference>
<evidence type="ECO:0000313" key="3">
    <source>
        <dbReference type="Proteomes" id="UP001330749"/>
    </source>
</evidence>
<dbReference type="GO" id="GO:0016746">
    <property type="term" value="F:acyltransferase activity"/>
    <property type="evidence" value="ECO:0007669"/>
    <property type="project" value="UniProtKB-KW"/>
</dbReference>
<dbReference type="Proteomes" id="UP001330749">
    <property type="component" value="Unassembled WGS sequence"/>
</dbReference>
<keyword evidence="3" id="KW-1185">Reference proteome</keyword>
<dbReference type="EMBL" id="JARMQG010000292">
    <property type="protein sequence ID" value="MED3564246.1"/>
    <property type="molecule type" value="Genomic_DNA"/>
</dbReference>
<keyword evidence="2" id="KW-0808">Transferase</keyword>
<dbReference type="EC" id="2.3.1.-" evidence="2"/>
<feature type="domain" description="N-acetyltransferase" evidence="1">
    <location>
        <begin position="4"/>
        <end position="151"/>
    </location>
</feature>
<dbReference type="InterPro" id="IPR016181">
    <property type="entry name" value="Acyl_CoA_acyltransferase"/>
</dbReference>
<dbReference type="RefSeq" id="WP_327969370.1">
    <property type="nucleotide sequence ID" value="NZ_JARMQG010000292.1"/>
</dbReference>
<keyword evidence="2" id="KW-0012">Acyltransferase</keyword>
<dbReference type="CDD" id="cd04301">
    <property type="entry name" value="NAT_SF"/>
    <property type="match status" value="1"/>
</dbReference>
<evidence type="ECO:0000259" key="1">
    <source>
        <dbReference type="PROSITE" id="PS51186"/>
    </source>
</evidence>
<accession>A0ABU6NDD2</accession>
<comment type="caution">
    <text evidence="2">The sequence shown here is derived from an EMBL/GenBank/DDBJ whole genome shotgun (WGS) entry which is preliminary data.</text>
</comment>
<dbReference type="PROSITE" id="PS51186">
    <property type="entry name" value="GNAT"/>
    <property type="match status" value="1"/>
</dbReference>
<sequence>MKSVVLEPVGQEKRILYFDYLLLADESEEAVKEYLYDGEMFVICWDGIPVGVTLFIFPTNEMVELKNIAIVEDFRGSGIGKQVFVEAFKIYRSKGMKKMLVGTANSSIANLAFYQKVGFRMVEIKKDFFKKYPTPIYENGIRALDMVMFEKDLSCIKKID</sequence>
<name>A0ABU6NDD2_9BACI</name>
<dbReference type="Gene3D" id="3.40.630.30">
    <property type="match status" value="1"/>
</dbReference>